<gene>
    <name evidence="7" type="ORF">QWY14_03265</name>
</gene>
<keyword evidence="4 5" id="KW-0472">Membrane</keyword>
<evidence type="ECO:0000256" key="2">
    <source>
        <dbReference type="ARBA" id="ARBA00022692"/>
    </source>
</evidence>
<dbReference type="EMBL" id="JAUJWV010000001">
    <property type="protein sequence ID" value="MDN7240790.1"/>
    <property type="molecule type" value="Genomic_DNA"/>
</dbReference>
<feature type="transmembrane region" description="Helical" evidence="5">
    <location>
        <begin position="66"/>
        <end position="99"/>
    </location>
</feature>
<evidence type="ECO:0000256" key="4">
    <source>
        <dbReference type="ARBA" id="ARBA00023136"/>
    </source>
</evidence>
<proteinExistence type="predicted"/>
<evidence type="ECO:0000256" key="5">
    <source>
        <dbReference type="SAM" id="Phobius"/>
    </source>
</evidence>
<evidence type="ECO:0000256" key="1">
    <source>
        <dbReference type="ARBA" id="ARBA00004141"/>
    </source>
</evidence>
<reference evidence="7 8" key="1">
    <citation type="submission" date="2023-06" db="EMBL/GenBank/DDBJ databases">
        <title>Novel species in genus Planococcus.</title>
        <authorList>
            <person name="Ning S."/>
        </authorList>
    </citation>
    <scope>NUCLEOTIDE SEQUENCE [LARGE SCALE GENOMIC DNA]</scope>
    <source>
        <strain evidence="7 8">N028</strain>
    </source>
</reference>
<comment type="subcellular location">
    <subcellularLocation>
        <location evidence="1">Membrane</location>
        <topology evidence="1">Multi-pass membrane protein</topology>
    </subcellularLocation>
</comment>
<keyword evidence="3 5" id="KW-1133">Transmembrane helix</keyword>
<feature type="transmembrane region" description="Helical" evidence="5">
    <location>
        <begin position="145"/>
        <end position="169"/>
    </location>
</feature>
<organism evidence="7 8">
    <name type="scientific">Planococcus shixiaomingii</name>
    <dbReference type="NCBI Taxonomy" id="3058393"/>
    <lineage>
        <taxon>Bacteria</taxon>
        <taxon>Bacillati</taxon>
        <taxon>Bacillota</taxon>
        <taxon>Bacilli</taxon>
        <taxon>Bacillales</taxon>
        <taxon>Caryophanaceae</taxon>
        <taxon>Planococcus</taxon>
    </lineage>
</organism>
<feature type="domain" description="Yip1" evidence="6">
    <location>
        <begin position="18"/>
        <end position="204"/>
    </location>
</feature>
<feature type="transmembrane region" description="Helical" evidence="5">
    <location>
        <begin position="111"/>
        <end position="133"/>
    </location>
</feature>
<sequence length="216" mass="23292">MNDINEKPHYGKINPFTGIWVRTRETVRYVIEEKSFGYVMMLIVIAGIISSLVGAFDPEATAGFPIWGTLLMGIIIGPIAGIVGVAIISAIYLVIGKLFKGTSTYSEMFKAIGTTSIPSIWFAPILLVGYLAAPDLMAVDAEVEITPASMIIGGLMAIAGLVFTIWSILIQSKAIGEAHRFSSWKGFFTLLIPGVIGLVLLIALIIFLVATFMNFS</sequence>
<dbReference type="Pfam" id="PF04893">
    <property type="entry name" value="Yip1"/>
    <property type="match status" value="1"/>
</dbReference>
<dbReference type="RefSeq" id="WP_301722693.1">
    <property type="nucleotide sequence ID" value="NZ_JAUJWV010000001.1"/>
</dbReference>
<comment type="caution">
    <text evidence="7">The sequence shown here is derived from an EMBL/GenBank/DDBJ whole genome shotgun (WGS) entry which is preliminary data.</text>
</comment>
<dbReference type="InterPro" id="IPR006977">
    <property type="entry name" value="Yip1_dom"/>
</dbReference>
<name>A0ABT8MYW6_9BACL</name>
<evidence type="ECO:0000256" key="3">
    <source>
        <dbReference type="ARBA" id="ARBA00022989"/>
    </source>
</evidence>
<feature type="transmembrane region" description="Helical" evidence="5">
    <location>
        <begin position="190"/>
        <end position="213"/>
    </location>
</feature>
<keyword evidence="8" id="KW-1185">Reference proteome</keyword>
<evidence type="ECO:0000313" key="7">
    <source>
        <dbReference type="EMBL" id="MDN7240790.1"/>
    </source>
</evidence>
<feature type="transmembrane region" description="Helical" evidence="5">
    <location>
        <begin position="36"/>
        <end position="54"/>
    </location>
</feature>
<dbReference type="Proteomes" id="UP001172055">
    <property type="component" value="Unassembled WGS sequence"/>
</dbReference>
<accession>A0ABT8MYW6</accession>
<evidence type="ECO:0000313" key="8">
    <source>
        <dbReference type="Proteomes" id="UP001172055"/>
    </source>
</evidence>
<keyword evidence="2 5" id="KW-0812">Transmembrane</keyword>
<protein>
    <submittedName>
        <fullName evidence="7">Yip1 family protein</fullName>
    </submittedName>
</protein>
<evidence type="ECO:0000259" key="6">
    <source>
        <dbReference type="Pfam" id="PF04893"/>
    </source>
</evidence>